<dbReference type="SUPFAM" id="SSF56801">
    <property type="entry name" value="Acetyl-CoA synthetase-like"/>
    <property type="match status" value="1"/>
</dbReference>
<dbReference type="Gene3D" id="3.30.300.30">
    <property type="match status" value="1"/>
</dbReference>
<protein>
    <recommendedName>
        <fullName evidence="3">Carrier domain-containing protein</fullName>
    </recommendedName>
</protein>
<dbReference type="Pfam" id="PF13193">
    <property type="entry name" value="AMP-binding_C"/>
    <property type="match status" value="1"/>
</dbReference>
<dbReference type="AlphaFoldDB" id="A0A819RP79"/>
<accession>A0A819RP79</accession>
<feature type="domain" description="Carrier" evidence="3">
    <location>
        <begin position="317"/>
        <end position="395"/>
    </location>
</feature>
<organism evidence="5 6">
    <name type="scientific">Adineta steineri</name>
    <dbReference type="NCBI Taxonomy" id="433720"/>
    <lineage>
        <taxon>Eukaryota</taxon>
        <taxon>Metazoa</taxon>
        <taxon>Spiralia</taxon>
        <taxon>Gnathifera</taxon>
        <taxon>Rotifera</taxon>
        <taxon>Eurotatoria</taxon>
        <taxon>Bdelloidea</taxon>
        <taxon>Adinetida</taxon>
        <taxon>Adinetidae</taxon>
        <taxon>Adineta</taxon>
    </lineage>
</organism>
<dbReference type="Proteomes" id="UP000663860">
    <property type="component" value="Unassembled WGS sequence"/>
</dbReference>
<dbReference type="InterPro" id="IPR023213">
    <property type="entry name" value="CAT-like_dom_sf"/>
</dbReference>
<dbReference type="Pfam" id="PF00501">
    <property type="entry name" value="AMP-binding"/>
    <property type="match status" value="1"/>
</dbReference>
<dbReference type="PANTHER" id="PTHR45527">
    <property type="entry name" value="NONRIBOSOMAL PEPTIDE SYNTHETASE"/>
    <property type="match status" value="1"/>
</dbReference>
<evidence type="ECO:0000256" key="1">
    <source>
        <dbReference type="ARBA" id="ARBA00022450"/>
    </source>
</evidence>
<evidence type="ECO:0000256" key="2">
    <source>
        <dbReference type="ARBA" id="ARBA00022553"/>
    </source>
</evidence>
<dbReference type="Proteomes" id="UP000663868">
    <property type="component" value="Unassembled WGS sequence"/>
</dbReference>
<dbReference type="GO" id="GO:0003824">
    <property type="term" value="F:catalytic activity"/>
    <property type="evidence" value="ECO:0007669"/>
    <property type="project" value="InterPro"/>
</dbReference>
<sequence>MARCSFDNHVQEIIGPLIIGATIVMLHPRGTVELNYLAKIMRNKQVTYMHSVPSLLRNFFTFLKQNHYLHFIKYLRSLCTIGEPCSIKLVNLILTDPTQHFIFWNWYGITETTVACTFYPVNVKVDTDSIPIGRPLPNYRQLLLDNFLQSVIINQKGELFIGGVGVFASYLERDDLTERAVLEVDGEIFYRTGDIVRIMPSGLLHCDGRKDFQIKLHGQRIELGEIERSLLNITSISACVVMKWNNDHLVAYVQSSHINEEQLRQHCQSRLPPHMIPSIFIILEKLPLNQNGKVDRKQLPSPHFSSVHSTNSIELLLPTNDIELSIHHIWCEIFKQNQISIDTNIFTIGGHSLLMMQLFHRYNFEFHLETNTLSISNLFQHPTIIHHAQLIHQSINAIHTLDDHPWSSLYLIQARASFAQERIYLDEQIRFSSNKTTMKNMYVIPLLYRISSMHDHISITRLNHALQSVITKHNILRTALYIDDTNGHITQHCLDAKIILDGHIKSYGLTILNIHNDNHRHMAEMVKEILNKADLFDLSKGRVIRCHILRHYHQSQDCISYENDDLLSENDHILISIHHAMFDGASTSIFLHDLSLAYQSDDSLSMDENTLNYIDHSVHEHVMDMSLSREFWHSQLERYNIECSLSLPVDRQRSSTNQQRSGLASIAEIIFDNELCTSFLNYASSHHLTLFQLGLSIFYVFLFKLTHSQSDLCIGSVNANRYRSELVNIIGMFVSTLPYRVELHSHWSFDDLVKYVQEKFLSILEHSHYPLQHILGDNGLSQSNASFLETMFDFINVLKDVEHLCLSDANLEQISLEQSLEMSKFDFSLIFEYNPSSDNKRLSCRFVCSHDLFEKSTISKIGRRFQYMFEQLFQTQSSNIPVMNVSSPINAVSLILPEEAEEMELVMFHRLKDIVNEGMIVCSLFCCFIKVIAS</sequence>
<evidence type="ECO:0000259" key="3">
    <source>
        <dbReference type="PROSITE" id="PS50075"/>
    </source>
</evidence>
<dbReference type="InterPro" id="IPR009081">
    <property type="entry name" value="PP-bd_ACP"/>
</dbReference>
<dbReference type="Pfam" id="PF00668">
    <property type="entry name" value="Condensation"/>
    <property type="match status" value="1"/>
</dbReference>
<gene>
    <name evidence="4" type="ORF">IZO911_LOCUS11390</name>
    <name evidence="5" type="ORF">KXQ929_LOCUS31100</name>
</gene>
<name>A0A819RP79_9BILA</name>
<dbReference type="InterPro" id="IPR000873">
    <property type="entry name" value="AMP-dep_synth/lig_dom"/>
</dbReference>
<proteinExistence type="predicted"/>
<dbReference type="InterPro" id="IPR036736">
    <property type="entry name" value="ACP-like_sf"/>
</dbReference>
<reference evidence="5" key="1">
    <citation type="submission" date="2021-02" db="EMBL/GenBank/DDBJ databases">
        <authorList>
            <person name="Nowell W R."/>
        </authorList>
    </citation>
    <scope>NUCLEOTIDE SEQUENCE</scope>
</reference>
<dbReference type="PROSITE" id="PS50075">
    <property type="entry name" value="CARRIER"/>
    <property type="match status" value="1"/>
</dbReference>
<dbReference type="Pfam" id="PF00550">
    <property type="entry name" value="PP-binding"/>
    <property type="match status" value="1"/>
</dbReference>
<dbReference type="InterPro" id="IPR001242">
    <property type="entry name" value="Condensation_dom"/>
</dbReference>
<dbReference type="GO" id="GO:0031177">
    <property type="term" value="F:phosphopantetheine binding"/>
    <property type="evidence" value="ECO:0007669"/>
    <property type="project" value="TreeGrafter"/>
</dbReference>
<dbReference type="Gene3D" id="3.30.559.10">
    <property type="entry name" value="Chloramphenicol acetyltransferase-like domain"/>
    <property type="match status" value="1"/>
</dbReference>
<dbReference type="InterPro" id="IPR042099">
    <property type="entry name" value="ANL_N_sf"/>
</dbReference>
<keyword evidence="2" id="KW-0597">Phosphoprotein</keyword>
<evidence type="ECO:0000313" key="6">
    <source>
        <dbReference type="Proteomes" id="UP000663868"/>
    </source>
</evidence>
<keyword evidence="1" id="KW-0596">Phosphopantetheine</keyword>
<evidence type="ECO:0000313" key="4">
    <source>
        <dbReference type="EMBL" id="CAF0884780.1"/>
    </source>
</evidence>
<dbReference type="Gene3D" id="1.10.1200.10">
    <property type="entry name" value="ACP-like"/>
    <property type="match status" value="1"/>
</dbReference>
<dbReference type="GO" id="GO:0043041">
    <property type="term" value="P:amino acid activation for nonribosomal peptide biosynthetic process"/>
    <property type="evidence" value="ECO:0007669"/>
    <property type="project" value="TreeGrafter"/>
</dbReference>
<evidence type="ECO:0000313" key="5">
    <source>
        <dbReference type="EMBL" id="CAF4044007.1"/>
    </source>
</evidence>
<dbReference type="SUPFAM" id="SSF52777">
    <property type="entry name" value="CoA-dependent acyltransferases"/>
    <property type="match status" value="2"/>
</dbReference>
<dbReference type="PANTHER" id="PTHR45527:SF1">
    <property type="entry name" value="FATTY ACID SYNTHASE"/>
    <property type="match status" value="1"/>
</dbReference>
<dbReference type="EMBL" id="CAJNOE010000085">
    <property type="protein sequence ID" value="CAF0884780.1"/>
    <property type="molecule type" value="Genomic_DNA"/>
</dbReference>
<dbReference type="Gene3D" id="3.40.50.12780">
    <property type="entry name" value="N-terminal domain of ligase-like"/>
    <property type="match status" value="1"/>
</dbReference>
<comment type="caution">
    <text evidence="5">The sequence shown here is derived from an EMBL/GenBank/DDBJ whole genome shotgun (WGS) entry which is preliminary data.</text>
</comment>
<dbReference type="GO" id="GO:0044550">
    <property type="term" value="P:secondary metabolite biosynthetic process"/>
    <property type="evidence" value="ECO:0007669"/>
    <property type="project" value="TreeGrafter"/>
</dbReference>
<dbReference type="SUPFAM" id="SSF47336">
    <property type="entry name" value="ACP-like"/>
    <property type="match status" value="1"/>
</dbReference>
<dbReference type="Gene3D" id="3.30.559.30">
    <property type="entry name" value="Nonribosomal peptide synthetase, condensation domain"/>
    <property type="match status" value="1"/>
</dbReference>
<dbReference type="InterPro" id="IPR045851">
    <property type="entry name" value="AMP-bd_C_sf"/>
</dbReference>
<dbReference type="InterPro" id="IPR025110">
    <property type="entry name" value="AMP-bd_C"/>
</dbReference>
<dbReference type="GO" id="GO:0005737">
    <property type="term" value="C:cytoplasm"/>
    <property type="evidence" value="ECO:0007669"/>
    <property type="project" value="TreeGrafter"/>
</dbReference>
<dbReference type="EMBL" id="CAJOBB010003501">
    <property type="protein sequence ID" value="CAF4044007.1"/>
    <property type="molecule type" value="Genomic_DNA"/>
</dbReference>